<proteinExistence type="predicted"/>
<dbReference type="RefSeq" id="WP_025306304.1">
    <property type="nucleotide sequence ID" value="NZ_CP007028.1"/>
</dbReference>
<reference evidence="1 2" key="1">
    <citation type="submission" date="2013-12" db="EMBL/GenBank/DDBJ databases">
        <authorList>
            <consortium name="DOE Joint Genome Institute"/>
            <person name="Eisen J."/>
            <person name="Huntemann M."/>
            <person name="Han J."/>
            <person name="Chen A."/>
            <person name="Kyrpides N."/>
            <person name="Mavromatis K."/>
            <person name="Markowitz V."/>
            <person name="Palaniappan K."/>
            <person name="Ivanova N."/>
            <person name="Schaumberg A."/>
            <person name="Pati A."/>
            <person name="Liolios K."/>
            <person name="Nordberg H.P."/>
            <person name="Cantor M.N."/>
            <person name="Hua S.X."/>
            <person name="Woyke T."/>
        </authorList>
    </citation>
    <scope>NUCLEOTIDE SEQUENCE [LARGE SCALE GENOMIC DNA]</scope>
    <source>
        <strain evidence="1 2">DSM 23557</strain>
    </source>
</reference>
<name>W0DCG5_9AQUI</name>
<gene>
    <name evidence="1" type="ORF">THERU_05785</name>
</gene>
<dbReference type="OrthoDB" id="15326at2"/>
<dbReference type="AlphaFoldDB" id="W0DCG5"/>
<protein>
    <submittedName>
        <fullName evidence="1">Uncharacterized protein</fullName>
    </submittedName>
</protein>
<dbReference type="HOGENOM" id="CLU_180542_0_0_0"/>
<sequence>MGDITKAGSNRGDLERELEDILRFAKMTYQRYVLTIEDYTREELEGDLKEYTLQLENFVAPLLERAEEEGLEDIAEEIEGYYKRLIDAIKQRLLEI</sequence>
<dbReference type="STRING" id="75906.THERU_05785"/>
<keyword evidence="2" id="KW-1185">Reference proteome</keyword>
<dbReference type="EMBL" id="CP007028">
    <property type="protein sequence ID" value="AHE96249.1"/>
    <property type="molecule type" value="Genomic_DNA"/>
</dbReference>
<accession>W0DCG5</accession>
<evidence type="ECO:0000313" key="1">
    <source>
        <dbReference type="EMBL" id="AHE96249.1"/>
    </source>
</evidence>
<evidence type="ECO:0000313" key="2">
    <source>
        <dbReference type="Proteomes" id="UP000018914"/>
    </source>
</evidence>
<organism evidence="2">
    <name type="scientific">Thermocrinis ruber</name>
    <dbReference type="NCBI Taxonomy" id="75906"/>
    <lineage>
        <taxon>Bacteria</taxon>
        <taxon>Pseudomonadati</taxon>
        <taxon>Aquificota</taxon>
        <taxon>Aquificia</taxon>
        <taxon>Aquificales</taxon>
        <taxon>Aquificaceae</taxon>
        <taxon>Thermocrinis</taxon>
    </lineage>
</organism>
<dbReference type="Proteomes" id="UP000018914">
    <property type="component" value="Chromosome"/>
</dbReference>
<dbReference type="KEGG" id="trd:THERU_05785"/>